<keyword evidence="2" id="KW-0680">Restriction system</keyword>
<organism evidence="6 7">
    <name type="scientific">Nocardiopsis exhalans</name>
    <dbReference type="NCBI Taxonomy" id="163604"/>
    <lineage>
        <taxon>Bacteria</taxon>
        <taxon>Bacillati</taxon>
        <taxon>Actinomycetota</taxon>
        <taxon>Actinomycetes</taxon>
        <taxon>Streptosporangiales</taxon>
        <taxon>Nocardiopsidaceae</taxon>
        <taxon>Nocardiopsis</taxon>
    </lineage>
</organism>
<dbReference type="RefSeq" id="WP_254419771.1">
    <property type="nucleotide sequence ID" value="NZ_BAAAJB010000024.1"/>
</dbReference>
<feature type="compositionally biased region" description="Basic and acidic residues" evidence="4">
    <location>
        <begin position="1"/>
        <end position="10"/>
    </location>
</feature>
<dbReference type="EMBL" id="CP099837">
    <property type="protein sequence ID" value="USY20739.1"/>
    <property type="molecule type" value="Genomic_DNA"/>
</dbReference>
<evidence type="ECO:0000256" key="4">
    <source>
        <dbReference type="SAM" id="MobiDB-lite"/>
    </source>
</evidence>
<keyword evidence="6" id="KW-0255">Endonuclease</keyword>
<dbReference type="Proteomes" id="UP001055940">
    <property type="component" value="Chromosome"/>
</dbReference>
<feature type="region of interest" description="Disordered" evidence="4">
    <location>
        <begin position="1"/>
        <end position="30"/>
    </location>
</feature>
<dbReference type="Gene3D" id="3.90.220.20">
    <property type="entry name" value="DNA methylase specificity domains"/>
    <property type="match status" value="2"/>
</dbReference>
<gene>
    <name evidence="6" type="ORF">NE857_03520</name>
</gene>
<dbReference type="SUPFAM" id="SSF116734">
    <property type="entry name" value="DNA methylase specificity domain"/>
    <property type="match status" value="2"/>
</dbReference>
<dbReference type="InterPro" id="IPR000055">
    <property type="entry name" value="Restrct_endonuc_typeI_TRD"/>
</dbReference>
<dbReference type="GO" id="GO:0004519">
    <property type="term" value="F:endonuclease activity"/>
    <property type="evidence" value="ECO:0007669"/>
    <property type="project" value="UniProtKB-KW"/>
</dbReference>
<evidence type="ECO:0000313" key="7">
    <source>
        <dbReference type="Proteomes" id="UP001055940"/>
    </source>
</evidence>
<dbReference type="Pfam" id="PF01420">
    <property type="entry name" value="Methylase_S"/>
    <property type="match status" value="2"/>
</dbReference>
<protein>
    <submittedName>
        <fullName evidence="6">Restriction endonuclease subunit S</fullName>
        <ecNumber evidence="6">3.1.21.-</ecNumber>
    </submittedName>
</protein>
<keyword evidence="7" id="KW-1185">Reference proteome</keyword>
<dbReference type="Gene3D" id="1.10.287.1120">
    <property type="entry name" value="Bipartite methylase S protein"/>
    <property type="match status" value="1"/>
</dbReference>
<feature type="domain" description="Type I restriction modification DNA specificity" evidence="5">
    <location>
        <begin position="61"/>
        <end position="218"/>
    </location>
</feature>
<dbReference type="PANTHER" id="PTHR30408:SF12">
    <property type="entry name" value="TYPE I RESTRICTION ENZYME MJAVIII SPECIFICITY SUBUNIT"/>
    <property type="match status" value="1"/>
</dbReference>
<evidence type="ECO:0000259" key="5">
    <source>
        <dbReference type="Pfam" id="PF01420"/>
    </source>
</evidence>
<comment type="similarity">
    <text evidence="1">Belongs to the type-I restriction system S methylase family.</text>
</comment>
<evidence type="ECO:0000256" key="2">
    <source>
        <dbReference type="ARBA" id="ARBA00022747"/>
    </source>
</evidence>
<dbReference type="InterPro" id="IPR044946">
    <property type="entry name" value="Restrct_endonuc_typeI_TRD_sf"/>
</dbReference>
<dbReference type="EC" id="3.1.21.-" evidence="6"/>
<feature type="region of interest" description="Disordered" evidence="4">
    <location>
        <begin position="47"/>
        <end position="71"/>
    </location>
</feature>
<dbReference type="CDD" id="cd17262">
    <property type="entry name" value="RMtype1_S_Aco12261I-TRD2-CR2"/>
    <property type="match status" value="1"/>
</dbReference>
<keyword evidence="6" id="KW-0378">Hydrolase</keyword>
<proteinExistence type="inferred from homology"/>
<sequence length="454" mass="50352">MTEQRWRSSDPTRQLATLFAPQSRPRNPGLEVRSAYRNYGVVPSSTSLGSGADKLGRTTRIGNGSTPRRENREYWDGGDVPWLNSSVVNQRRVDSAVQFVTAAALSECHLPIVPPGSVLVGLTGQGKTRGMATILDVEATVNQHLAYVIPDRDKWWPGYLLWLLTSAYDDLRRISEENGSTKGGLTCEALKQLRVSIPPIDEQRAICCYLDRETARIDTLIEEQQRLIGMLWERRRAVCLTAVTRGVDESVELVESGDPAIGLMPAHWALRAVRHWLVSLDGRRIPLSAEERGDRKGEFDYYGASGVIDHVDDFIFDEPLVLVSEDGANLLARSTPIAFVAKGRYWVNNHAHVLRPIAGDVDFWARRLEALDVSIAVSGSAQPKLTAGAMMALLVSAPADIDEQRRIAKYLDEQTEKIDMLIEESERFIELAGERRSALITAAVAGQIDVREAV</sequence>
<reference evidence="6" key="1">
    <citation type="submission" date="2022-06" db="EMBL/GenBank/DDBJ databases">
        <authorList>
            <person name="Ping M."/>
        </authorList>
    </citation>
    <scope>NUCLEOTIDE SEQUENCE</scope>
    <source>
        <strain evidence="6">JCM11759T</strain>
    </source>
</reference>
<dbReference type="GO" id="GO:0016787">
    <property type="term" value="F:hydrolase activity"/>
    <property type="evidence" value="ECO:0007669"/>
    <property type="project" value="UniProtKB-KW"/>
</dbReference>
<keyword evidence="3" id="KW-0238">DNA-binding</keyword>
<name>A0ABY5DBL6_9ACTN</name>
<evidence type="ECO:0000256" key="1">
    <source>
        <dbReference type="ARBA" id="ARBA00010923"/>
    </source>
</evidence>
<dbReference type="InterPro" id="IPR052021">
    <property type="entry name" value="Type-I_RS_S_subunit"/>
</dbReference>
<accession>A0ABY5DBL6</accession>
<keyword evidence="6" id="KW-0540">Nuclease</keyword>
<feature type="domain" description="Type I restriction modification DNA specificity" evidence="5">
    <location>
        <begin position="293"/>
        <end position="419"/>
    </location>
</feature>
<dbReference type="CDD" id="cd17247">
    <property type="entry name" value="RMtype1_S_Eco2747I-TRD2-CR2_like"/>
    <property type="match status" value="1"/>
</dbReference>
<evidence type="ECO:0000256" key="3">
    <source>
        <dbReference type="ARBA" id="ARBA00023125"/>
    </source>
</evidence>
<dbReference type="PANTHER" id="PTHR30408">
    <property type="entry name" value="TYPE-1 RESTRICTION ENZYME ECOKI SPECIFICITY PROTEIN"/>
    <property type="match status" value="1"/>
</dbReference>
<evidence type="ECO:0000313" key="6">
    <source>
        <dbReference type="EMBL" id="USY20739.1"/>
    </source>
</evidence>